<dbReference type="Proteomes" id="UP001139411">
    <property type="component" value="Unassembled WGS sequence"/>
</dbReference>
<evidence type="ECO:0000313" key="7">
    <source>
        <dbReference type="Proteomes" id="UP001055420"/>
    </source>
</evidence>
<dbReference type="InterPro" id="IPR000523">
    <property type="entry name" value="Mg_chelatse_chII-like_cat_dom"/>
</dbReference>
<proteinExistence type="inferred from homology"/>
<dbReference type="PANTHER" id="PTHR32039">
    <property type="entry name" value="MAGNESIUM-CHELATASE SUBUNIT CHLI"/>
    <property type="match status" value="1"/>
</dbReference>
<dbReference type="SUPFAM" id="SSF52540">
    <property type="entry name" value="P-loop containing nucleoside triphosphate hydrolases"/>
    <property type="match status" value="1"/>
</dbReference>
<dbReference type="Pfam" id="PF01078">
    <property type="entry name" value="Mg_chelatase"/>
    <property type="match status" value="1"/>
</dbReference>
<dbReference type="Gene3D" id="3.40.50.300">
    <property type="entry name" value="P-loop containing nucleotide triphosphate hydrolases"/>
    <property type="match status" value="1"/>
</dbReference>
<dbReference type="Gene3D" id="3.30.230.10">
    <property type="match status" value="1"/>
</dbReference>
<dbReference type="NCBIfam" id="TIGR00368">
    <property type="entry name" value="YifB family Mg chelatase-like AAA ATPase"/>
    <property type="match status" value="1"/>
</dbReference>
<evidence type="ECO:0000256" key="2">
    <source>
        <dbReference type="ARBA" id="ARBA00022741"/>
    </source>
</evidence>
<evidence type="ECO:0000259" key="4">
    <source>
        <dbReference type="SMART" id="SM00382"/>
    </source>
</evidence>
<organism evidence="5 8">
    <name type="scientific">Dyadobacter chenhuakuii</name>
    <dbReference type="NCBI Taxonomy" id="2909339"/>
    <lineage>
        <taxon>Bacteria</taxon>
        <taxon>Pseudomonadati</taxon>
        <taxon>Bacteroidota</taxon>
        <taxon>Cytophagia</taxon>
        <taxon>Cytophagales</taxon>
        <taxon>Spirosomataceae</taxon>
        <taxon>Dyadobacter</taxon>
    </lineage>
</organism>
<dbReference type="RefSeq" id="WP_235165845.1">
    <property type="nucleotide sequence ID" value="NZ_CP098805.1"/>
</dbReference>
<name>A0A9X1QGL4_9BACT</name>
<dbReference type="Proteomes" id="UP001055420">
    <property type="component" value="Chromosome"/>
</dbReference>
<dbReference type="InterPro" id="IPR004482">
    <property type="entry name" value="Mg_chelat-rel"/>
</dbReference>
<dbReference type="PANTHER" id="PTHR32039:SF7">
    <property type="entry name" value="COMPETENCE PROTEIN COMM"/>
    <property type="match status" value="1"/>
</dbReference>
<dbReference type="InterPro" id="IPR027417">
    <property type="entry name" value="P-loop_NTPase"/>
</dbReference>
<dbReference type="SUPFAM" id="SSF54211">
    <property type="entry name" value="Ribosomal protein S5 domain 2-like"/>
    <property type="match status" value="1"/>
</dbReference>
<keyword evidence="2" id="KW-0547">Nucleotide-binding</keyword>
<dbReference type="InterPro" id="IPR020568">
    <property type="entry name" value="Ribosomal_Su5_D2-typ_SF"/>
</dbReference>
<dbReference type="PRINTS" id="PR01657">
    <property type="entry name" value="MCMFAMILY"/>
</dbReference>
<dbReference type="InterPro" id="IPR045006">
    <property type="entry name" value="CHLI-like"/>
</dbReference>
<dbReference type="Pfam" id="PF13335">
    <property type="entry name" value="Mg_chelatase_C"/>
    <property type="match status" value="1"/>
</dbReference>
<keyword evidence="3" id="KW-0067">ATP-binding</keyword>
<dbReference type="AlphaFoldDB" id="A0A9X1QGL4"/>
<evidence type="ECO:0000313" key="8">
    <source>
        <dbReference type="Proteomes" id="UP001139411"/>
    </source>
</evidence>
<dbReference type="InterPro" id="IPR014721">
    <property type="entry name" value="Ribsml_uS5_D2-typ_fold_subgr"/>
</dbReference>
<dbReference type="GO" id="GO:0003677">
    <property type="term" value="F:DNA binding"/>
    <property type="evidence" value="ECO:0007669"/>
    <property type="project" value="InterPro"/>
</dbReference>
<dbReference type="InterPro" id="IPR001208">
    <property type="entry name" value="MCM_dom"/>
</dbReference>
<gene>
    <name evidence="5" type="ORF">L0661_13685</name>
    <name evidence="6" type="ORF">NFI80_19230</name>
</gene>
<dbReference type="InterPro" id="IPR025158">
    <property type="entry name" value="Mg_chelat-rel_C"/>
</dbReference>
<protein>
    <submittedName>
        <fullName evidence="5">YifB family Mg chelatase-like AAA ATPase</fullName>
    </submittedName>
</protein>
<reference evidence="5" key="1">
    <citation type="submission" date="2022-01" db="EMBL/GenBank/DDBJ databases">
        <title>Novel species in genus Dyadobacter.</title>
        <authorList>
            <person name="Ma C."/>
        </authorList>
    </citation>
    <scope>NUCLEOTIDE SEQUENCE</scope>
    <source>
        <strain evidence="6">CY22</strain>
        <strain evidence="5">CY357</strain>
    </source>
</reference>
<comment type="similarity">
    <text evidence="1">Belongs to the Mg-chelatase subunits D/I family. ComM subfamily.</text>
</comment>
<evidence type="ECO:0000256" key="1">
    <source>
        <dbReference type="ARBA" id="ARBA00006354"/>
    </source>
</evidence>
<keyword evidence="7" id="KW-1185">Reference proteome</keyword>
<sequence length="513" mass="56493">MLAKTYGSAVYGVDATITTIEVNVAQGMGFYMVGLADSSVKESQQRVEASLKYYGYKMPRQKLVVNLAPADIRKEGSAYDLPIALCILQSSEQLNCRHNLEDYIILGELSLDGILRPIKGVLPIAIEARKQGYKGFILPAENAHEAAIVNNVDVIPVETLADAIAFFEGKSDVQPIVVDTRDLFFTSQNEYDADFEHVQGQENIKRALEITAAGGHNAIMIGPPGAGKTMLAKRIPSILPPLSLPEALETTKIHSVAGKLGKSATLVSRRPFRAPHHSISDVALVGGGSFPQPGEISLSHNGVLFLDELPEFKRSVLEVMRQPLEERKVTISRAKMTVEFPANFMLIASMNPCPCGYYNHPEKQCVCGTGVVQKYLNKISGPLLDRIDLHVEVTPVSFDQIASTRKSESSEQIRARVIKAREMQTERFRNNKEIYSNAMMSPEMVKEICIISDPGKALLRTAMERLGLSARAYDRILKVSRTIADLAGSADIQVQHLAEAIQYRSLDRENWAG</sequence>
<evidence type="ECO:0000313" key="5">
    <source>
        <dbReference type="EMBL" id="MCF2499369.1"/>
    </source>
</evidence>
<evidence type="ECO:0000256" key="3">
    <source>
        <dbReference type="ARBA" id="ARBA00022840"/>
    </source>
</evidence>
<accession>A0A9X1QGL4</accession>
<dbReference type="Pfam" id="PF13541">
    <property type="entry name" value="ChlI"/>
    <property type="match status" value="1"/>
</dbReference>
<dbReference type="InterPro" id="IPR003593">
    <property type="entry name" value="AAA+_ATPase"/>
</dbReference>
<dbReference type="GO" id="GO:0005524">
    <property type="term" value="F:ATP binding"/>
    <property type="evidence" value="ECO:0007669"/>
    <property type="project" value="UniProtKB-KW"/>
</dbReference>
<dbReference type="EMBL" id="CP098805">
    <property type="protein sequence ID" value="USJ29991.1"/>
    <property type="molecule type" value="Genomic_DNA"/>
</dbReference>
<dbReference type="SMART" id="SM00382">
    <property type="entry name" value="AAA"/>
    <property type="match status" value="1"/>
</dbReference>
<feature type="domain" description="AAA+ ATPase" evidence="4">
    <location>
        <begin position="214"/>
        <end position="397"/>
    </location>
</feature>
<evidence type="ECO:0000313" key="6">
    <source>
        <dbReference type="EMBL" id="USJ29991.1"/>
    </source>
</evidence>
<dbReference type="EMBL" id="JAKFFV010000008">
    <property type="protein sequence ID" value="MCF2499369.1"/>
    <property type="molecule type" value="Genomic_DNA"/>
</dbReference>